<comment type="similarity">
    <text evidence="1">Belongs to the pseudomonas-type ThrB family.</text>
</comment>
<keyword evidence="3" id="KW-0808">Transferase</keyword>
<dbReference type="InterPro" id="IPR002575">
    <property type="entry name" value="Aminoglycoside_PTrfase"/>
</dbReference>
<dbReference type="PANTHER" id="PTHR21064:SF6">
    <property type="entry name" value="AMINOGLYCOSIDE PHOSPHOTRANSFERASE DOMAIN-CONTAINING PROTEIN"/>
    <property type="match status" value="1"/>
</dbReference>
<sequence>MWKQDIVDEAVRRFHGTESSSICIGGFYQNVFQYERDGEEFILKLIPSANKDRNMLHSEMKWIQFLRKNGIQIPKNVLSKRGNTIEVIHSLPIPCCAISYEKAEGEKINNKETAFFHWNDYLFTRWGQEMGKMHAISKKFHLQEVDTPFDDWDQGEIYHRDLSTAPKLVQDRWIELRQKASTFTRNQKTYGLIHNEFSNRNFLLTKNRELIIFDLNHVKYHWYTYDIAIALYNALHYVSEYEQSSFKQEFLHKFMFGYFCENELEDDWEEKINFFLKFYTNFRYLYLHIYLHKESASKEKLEEFKRLEAIVNPSNKILRRS</sequence>
<evidence type="ECO:0000313" key="3">
    <source>
        <dbReference type="EMBL" id="MXQ55988.1"/>
    </source>
</evidence>
<keyword evidence="4" id="KW-1185">Reference proteome</keyword>
<accession>A0A6I4VZK5</accession>
<comment type="caution">
    <text evidence="3">The sequence shown here is derived from an EMBL/GenBank/DDBJ whole genome shotgun (WGS) entry which is preliminary data.</text>
</comment>
<evidence type="ECO:0000313" key="4">
    <source>
        <dbReference type="Proteomes" id="UP000430692"/>
    </source>
</evidence>
<feature type="domain" description="Aminoglycoside phosphotransferase" evidence="2">
    <location>
        <begin position="28"/>
        <end position="235"/>
    </location>
</feature>
<dbReference type="InterPro" id="IPR011009">
    <property type="entry name" value="Kinase-like_dom_sf"/>
</dbReference>
<evidence type="ECO:0000256" key="1">
    <source>
        <dbReference type="ARBA" id="ARBA00038240"/>
    </source>
</evidence>
<reference evidence="3 4" key="1">
    <citation type="submission" date="2019-12" db="EMBL/GenBank/DDBJ databases">
        <title>Whole-genome analyses of novel actinobacteria.</title>
        <authorList>
            <person name="Sahin N."/>
            <person name="Saygin H."/>
        </authorList>
    </citation>
    <scope>NUCLEOTIDE SEQUENCE [LARGE SCALE GENOMIC DNA]</scope>
    <source>
        <strain evidence="3 4">KC615</strain>
    </source>
</reference>
<dbReference type="AlphaFoldDB" id="A0A6I4VZK5"/>
<dbReference type="Pfam" id="PF01636">
    <property type="entry name" value="APH"/>
    <property type="match status" value="1"/>
</dbReference>
<proteinExistence type="inferred from homology"/>
<gene>
    <name evidence="3" type="ORF">GSM42_20130</name>
</gene>
<dbReference type="SUPFAM" id="SSF56112">
    <property type="entry name" value="Protein kinase-like (PK-like)"/>
    <property type="match status" value="1"/>
</dbReference>
<dbReference type="EMBL" id="WUUL01000027">
    <property type="protein sequence ID" value="MXQ55988.1"/>
    <property type="molecule type" value="Genomic_DNA"/>
</dbReference>
<dbReference type="GO" id="GO:0004413">
    <property type="term" value="F:homoserine kinase activity"/>
    <property type="evidence" value="ECO:0007669"/>
    <property type="project" value="TreeGrafter"/>
</dbReference>
<dbReference type="InterPro" id="IPR050249">
    <property type="entry name" value="Pseudomonas-type_ThrB"/>
</dbReference>
<dbReference type="RefSeq" id="WP_160803353.1">
    <property type="nucleotide sequence ID" value="NZ_WUUL01000027.1"/>
</dbReference>
<dbReference type="PANTHER" id="PTHR21064">
    <property type="entry name" value="AMINOGLYCOSIDE PHOSPHOTRANSFERASE DOMAIN-CONTAINING PROTEIN-RELATED"/>
    <property type="match status" value="1"/>
</dbReference>
<name>A0A6I4VZK5_9BACL</name>
<organism evidence="3 4">
    <name type="scientific">Shimazuella alba</name>
    <dbReference type="NCBI Taxonomy" id="2690964"/>
    <lineage>
        <taxon>Bacteria</taxon>
        <taxon>Bacillati</taxon>
        <taxon>Bacillota</taxon>
        <taxon>Bacilli</taxon>
        <taxon>Bacillales</taxon>
        <taxon>Thermoactinomycetaceae</taxon>
        <taxon>Shimazuella</taxon>
    </lineage>
</organism>
<dbReference type="Proteomes" id="UP000430692">
    <property type="component" value="Unassembled WGS sequence"/>
</dbReference>
<dbReference type="Gene3D" id="3.90.1200.10">
    <property type="match status" value="1"/>
</dbReference>
<evidence type="ECO:0000259" key="2">
    <source>
        <dbReference type="Pfam" id="PF01636"/>
    </source>
</evidence>
<dbReference type="GO" id="GO:0009088">
    <property type="term" value="P:threonine biosynthetic process"/>
    <property type="evidence" value="ECO:0007669"/>
    <property type="project" value="TreeGrafter"/>
</dbReference>
<protein>
    <submittedName>
        <fullName evidence="3">Phosphotransferase</fullName>
    </submittedName>
</protein>